<organism evidence="2 3">
    <name type="scientific">Mycoplana azooxidifex</name>
    <dbReference type="NCBI Taxonomy" id="1636188"/>
    <lineage>
        <taxon>Bacteria</taxon>
        <taxon>Pseudomonadati</taxon>
        <taxon>Pseudomonadota</taxon>
        <taxon>Alphaproteobacteria</taxon>
        <taxon>Hyphomicrobiales</taxon>
        <taxon>Rhizobiaceae</taxon>
        <taxon>Mycoplana</taxon>
    </lineage>
</organism>
<dbReference type="SUPFAM" id="SSF54534">
    <property type="entry name" value="FKBP-like"/>
    <property type="match status" value="1"/>
</dbReference>
<dbReference type="Gene3D" id="3.10.50.30">
    <property type="entry name" value="Transcription elongation factor, GreA/GreB, C-terminal domain"/>
    <property type="match status" value="1"/>
</dbReference>
<dbReference type="GO" id="GO:0003677">
    <property type="term" value="F:DNA binding"/>
    <property type="evidence" value="ECO:0007669"/>
    <property type="project" value="InterPro"/>
</dbReference>
<accession>A0A7W6DCA6</accession>
<protein>
    <submittedName>
        <fullName evidence="2">Regulator of nucleoside diphosphate kinase</fullName>
    </submittedName>
</protein>
<comment type="caution">
    <text evidence="2">The sequence shown here is derived from an EMBL/GenBank/DDBJ whole genome shotgun (WGS) entry which is preliminary data.</text>
</comment>
<keyword evidence="2" id="KW-0418">Kinase</keyword>
<proteinExistence type="predicted"/>
<dbReference type="GO" id="GO:0032784">
    <property type="term" value="P:regulation of DNA-templated transcription elongation"/>
    <property type="evidence" value="ECO:0007669"/>
    <property type="project" value="InterPro"/>
</dbReference>
<dbReference type="InterPro" id="IPR023459">
    <property type="entry name" value="Tscrpt_elong_fac_GreA/B_fam"/>
</dbReference>
<keyword evidence="2" id="KW-0808">Transferase</keyword>
<sequence length="149" mass="15867">MLAPEVSRPMPNSIAHSKRPLSVIGATDYSTLIKLACAAISKDFDVAAELVEKLEHACVLADGQVSPDTVQIGSKVTFDVEGAFRRTITLVCPDEVDADAGRISVLTPVGVALLGLRPGHRSEWFSRNGQTNDLAVVRVAEDRMAGIAL</sequence>
<dbReference type="Proteomes" id="UP000574761">
    <property type="component" value="Unassembled WGS sequence"/>
</dbReference>
<dbReference type="PANTHER" id="PTHR30437">
    <property type="entry name" value="TRANSCRIPTION ELONGATION FACTOR GREA"/>
    <property type="match status" value="1"/>
</dbReference>
<dbReference type="Pfam" id="PF01272">
    <property type="entry name" value="GreA_GreB"/>
    <property type="match status" value="1"/>
</dbReference>
<dbReference type="GO" id="GO:0070063">
    <property type="term" value="F:RNA polymerase binding"/>
    <property type="evidence" value="ECO:0007669"/>
    <property type="project" value="InterPro"/>
</dbReference>
<dbReference type="RefSeq" id="WP_246422757.1">
    <property type="nucleotide sequence ID" value="NZ_JACIEE010000007.1"/>
</dbReference>
<name>A0A7W6DCA6_9HYPH</name>
<dbReference type="AlphaFoldDB" id="A0A7W6DCA6"/>
<dbReference type="InterPro" id="IPR001437">
    <property type="entry name" value="Tscrpt_elong_fac_GreA/B_C"/>
</dbReference>
<feature type="domain" description="Transcription elongation factor GreA/GreB C-terminal" evidence="1">
    <location>
        <begin position="67"/>
        <end position="139"/>
    </location>
</feature>
<evidence type="ECO:0000313" key="2">
    <source>
        <dbReference type="EMBL" id="MBB3978596.1"/>
    </source>
</evidence>
<dbReference type="InterPro" id="IPR036953">
    <property type="entry name" value="GreA/GreB_C_sf"/>
</dbReference>
<dbReference type="GO" id="GO:0016301">
    <property type="term" value="F:kinase activity"/>
    <property type="evidence" value="ECO:0007669"/>
    <property type="project" value="UniProtKB-KW"/>
</dbReference>
<evidence type="ECO:0000259" key="1">
    <source>
        <dbReference type="Pfam" id="PF01272"/>
    </source>
</evidence>
<dbReference type="GO" id="GO:0006354">
    <property type="term" value="P:DNA-templated transcription elongation"/>
    <property type="evidence" value="ECO:0007669"/>
    <property type="project" value="TreeGrafter"/>
</dbReference>
<gene>
    <name evidence="2" type="ORF">GGQ64_003830</name>
</gene>
<dbReference type="PANTHER" id="PTHR30437:SF5">
    <property type="entry name" value="REGULATOR OF NUCLEOSIDE DIPHOSPHATE KINASE"/>
    <property type="match status" value="1"/>
</dbReference>
<evidence type="ECO:0000313" key="3">
    <source>
        <dbReference type="Proteomes" id="UP000574761"/>
    </source>
</evidence>
<reference evidence="2 3" key="1">
    <citation type="submission" date="2020-08" db="EMBL/GenBank/DDBJ databases">
        <title>Genomic Encyclopedia of Type Strains, Phase IV (KMG-IV): sequencing the most valuable type-strain genomes for metagenomic binning, comparative biology and taxonomic classification.</title>
        <authorList>
            <person name="Goeker M."/>
        </authorList>
    </citation>
    <scope>NUCLEOTIDE SEQUENCE [LARGE SCALE GENOMIC DNA]</scope>
    <source>
        <strain evidence="2 3">DSM 100211</strain>
    </source>
</reference>
<dbReference type="EMBL" id="JACIEE010000007">
    <property type="protein sequence ID" value="MBB3978596.1"/>
    <property type="molecule type" value="Genomic_DNA"/>
</dbReference>
<keyword evidence="3" id="KW-1185">Reference proteome</keyword>